<accession>A0A8J2RSR5</accession>
<dbReference type="OrthoDB" id="6374478at2759"/>
<gene>
    <name evidence="2" type="ORF">DGAL_LOCUS11067</name>
</gene>
<evidence type="ECO:0000313" key="3">
    <source>
        <dbReference type="Proteomes" id="UP000789390"/>
    </source>
</evidence>
<evidence type="ECO:0000313" key="2">
    <source>
        <dbReference type="EMBL" id="CAH0107734.1"/>
    </source>
</evidence>
<reference evidence="2" key="1">
    <citation type="submission" date="2021-11" db="EMBL/GenBank/DDBJ databases">
        <authorList>
            <person name="Schell T."/>
        </authorList>
    </citation>
    <scope>NUCLEOTIDE SEQUENCE</scope>
    <source>
        <strain evidence="2">M5</strain>
    </source>
</reference>
<protein>
    <submittedName>
        <fullName evidence="2">Uncharacterized protein</fullName>
    </submittedName>
</protein>
<proteinExistence type="predicted"/>
<organism evidence="2 3">
    <name type="scientific">Daphnia galeata</name>
    <dbReference type="NCBI Taxonomy" id="27404"/>
    <lineage>
        <taxon>Eukaryota</taxon>
        <taxon>Metazoa</taxon>
        <taxon>Ecdysozoa</taxon>
        <taxon>Arthropoda</taxon>
        <taxon>Crustacea</taxon>
        <taxon>Branchiopoda</taxon>
        <taxon>Diplostraca</taxon>
        <taxon>Cladocera</taxon>
        <taxon>Anomopoda</taxon>
        <taxon>Daphniidae</taxon>
        <taxon>Daphnia</taxon>
    </lineage>
</organism>
<dbReference type="EMBL" id="CAKKLH010000278">
    <property type="protein sequence ID" value="CAH0107734.1"/>
    <property type="molecule type" value="Genomic_DNA"/>
</dbReference>
<comment type="caution">
    <text evidence="2">The sequence shown here is derived from an EMBL/GenBank/DDBJ whole genome shotgun (WGS) entry which is preliminary data.</text>
</comment>
<sequence>MMDISYAKWFVLLSSLLCLVIDPCRSQSNSAGFFGALAANFAQIFQRRTSTPSETVYEPVTVYMTQYETLVKTETERITETETSTLSLSWLRWTTETEREFLTETVTETTTSVDVSLLVSVAVVTLTERSTAYQTITSTATSVSTLAKTLYSEYIVTEIASKCPTYTVSVGMLQRHGEVEESRASGAMIPGLHDELHLTDEELLKVDELAASQLQKNILNNKNGMTFKVDDFVHLKPSAAPTAIVQDDHVDIDDMDLMAMQRDLDFDDLSQFPEGDKTRNAGKTGQSVEKRTGLESQNLEAVDMDDLDLVDGFLRRTADQLTAGTTRLIGVPHLIKHSSHIESSFPSRQRQFNLVENTHDITANLNFTN</sequence>
<dbReference type="AlphaFoldDB" id="A0A8J2RSR5"/>
<keyword evidence="1" id="KW-0732">Signal</keyword>
<name>A0A8J2RSR5_9CRUS</name>
<feature type="chain" id="PRO_5035181266" evidence="1">
    <location>
        <begin position="27"/>
        <end position="369"/>
    </location>
</feature>
<keyword evidence="3" id="KW-1185">Reference proteome</keyword>
<feature type="signal peptide" evidence="1">
    <location>
        <begin position="1"/>
        <end position="26"/>
    </location>
</feature>
<evidence type="ECO:0000256" key="1">
    <source>
        <dbReference type="SAM" id="SignalP"/>
    </source>
</evidence>
<dbReference type="Proteomes" id="UP000789390">
    <property type="component" value="Unassembled WGS sequence"/>
</dbReference>